<dbReference type="Gene3D" id="3.40.50.150">
    <property type="entry name" value="Vaccinia Virus protein VP39"/>
    <property type="match status" value="1"/>
</dbReference>
<evidence type="ECO:0000313" key="17">
    <source>
        <dbReference type="Proteomes" id="UP000030755"/>
    </source>
</evidence>
<dbReference type="Proteomes" id="UP000281549">
    <property type="component" value="Unassembled WGS sequence"/>
</dbReference>
<organism evidence="15 17">
    <name type="scientific">Rozella allomycis (strain CSF55)</name>
    <dbReference type="NCBI Taxonomy" id="988480"/>
    <lineage>
        <taxon>Eukaryota</taxon>
        <taxon>Fungi</taxon>
        <taxon>Fungi incertae sedis</taxon>
        <taxon>Cryptomycota</taxon>
        <taxon>Cryptomycota incertae sedis</taxon>
        <taxon>Rozella</taxon>
    </lineage>
</organism>
<dbReference type="SUPFAM" id="SSF53335">
    <property type="entry name" value="S-adenosyl-L-methionine-dependent methyltransferases"/>
    <property type="match status" value="1"/>
</dbReference>
<comment type="catalytic activity">
    <reaction evidence="12">
        <text>L-arginyl-[protein] + 2 S-adenosyl-L-methionine = N(omega),N(omega)-dimethyl-L-arginyl-[protein] + 2 S-adenosyl-L-homocysteine + 2 H(+)</text>
        <dbReference type="Rhea" id="RHEA:48096"/>
        <dbReference type="Rhea" id="RHEA-COMP:10532"/>
        <dbReference type="Rhea" id="RHEA-COMP:11991"/>
        <dbReference type="ChEBI" id="CHEBI:15378"/>
        <dbReference type="ChEBI" id="CHEBI:29965"/>
        <dbReference type="ChEBI" id="CHEBI:57856"/>
        <dbReference type="ChEBI" id="CHEBI:59789"/>
        <dbReference type="ChEBI" id="CHEBI:61897"/>
        <dbReference type="EC" id="2.1.1.319"/>
    </reaction>
</comment>
<evidence type="ECO:0000256" key="7">
    <source>
        <dbReference type="ARBA" id="ARBA00022691"/>
    </source>
</evidence>
<evidence type="ECO:0000313" key="18">
    <source>
        <dbReference type="Proteomes" id="UP000281549"/>
    </source>
</evidence>
<dbReference type="HOGENOM" id="CLU_017375_1_2_1"/>
<dbReference type="GO" id="GO:0005737">
    <property type="term" value="C:cytoplasm"/>
    <property type="evidence" value="ECO:0007669"/>
    <property type="project" value="UniProtKB-SubCell"/>
</dbReference>
<name>A0A075ARX4_ROZAC</name>
<evidence type="ECO:0000313" key="15">
    <source>
        <dbReference type="EMBL" id="EPZ31466.1"/>
    </source>
</evidence>
<dbReference type="Proteomes" id="UP000030755">
    <property type="component" value="Unassembled WGS sequence"/>
</dbReference>
<keyword evidence="6 13" id="KW-0808">Transferase</keyword>
<evidence type="ECO:0000256" key="6">
    <source>
        <dbReference type="ARBA" id="ARBA00022679"/>
    </source>
</evidence>
<evidence type="ECO:0000256" key="9">
    <source>
        <dbReference type="ARBA" id="ARBA00023015"/>
    </source>
</evidence>
<evidence type="ECO:0000256" key="10">
    <source>
        <dbReference type="ARBA" id="ARBA00023163"/>
    </source>
</evidence>
<dbReference type="InterPro" id="IPR025799">
    <property type="entry name" value="Arg_MeTrfase"/>
</dbReference>
<evidence type="ECO:0000256" key="8">
    <source>
        <dbReference type="ARBA" id="ARBA00022853"/>
    </source>
</evidence>
<dbReference type="GO" id="GO:0035242">
    <property type="term" value="F:protein-arginine omega-N asymmetric methyltransferase activity"/>
    <property type="evidence" value="ECO:0007669"/>
    <property type="project" value="UniProtKB-EC"/>
</dbReference>
<evidence type="ECO:0000256" key="13">
    <source>
        <dbReference type="PROSITE-ProRule" id="PRU01015"/>
    </source>
</evidence>
<keyword evidence="17" id="KW-1185">Reference proteome</keyword>
<dbReference type="PANTHER" id="PTHR11006">
    <property type="entry name" value="PROTEIN ARGININE N-METHYLTRANSFERASE"/>
    <property type="match status" value="1"/>
</dbReference>
<dbReference type="EMBL" id="ML005185">
    <property type="protein sequence ID" value="RKP19665.1"/>
    <property type="molecule type" value="Genomic_DNA"/>
</dbReference>
<proteinExistence type="predicted"/>
<dbReference type="Gene3D" id="2.70.160.11">
    <property type="entry name" value="Hnrnp arginine n-methyltransferase1"/>
    <property type="match status" value="1"/>
</dbReference>
<dbReference type="GO" id="GO:0070611">
    <property type="term" value="F:histone H3R2 methyltransferase activity"/>
    <property type="evidence" value="ECO:0007669"/>
    <property type="project" value="TreeGrafter"/>
</dbReference>
<evidence type="ECO:0000256" key="3">
    <source>
        <dbReference type="ARBA" id="ARBA00011925"/>
    </source>
</evidence>
<dbReference type="OMA" id="QQTMIYF"/>
<protein>
    <recommendedName>
        <fullName evidence="3">type I protein arginine methyltransferase</fullName>
        <ecNumber evidence="3">2.1.1.319</ecNumber>
    </recommendedName>
</protein>
<evidence type="ECO:0000256" key="2">
    <source>
        <dbReference type="ARBA" id="ARBA00004496"/>
    </source>
</evidence>
<keyword evidence="5 13" id="KW-0489">Methyltransferase</keyword>
<dbReference type="STRING" id="988480.A0A075ARX4"/>
<comment type="subcellular location">
    <subcellularLocation>
        <location evidence="2">Cytoplasm</location>
    </subcellularLocation>
    <subcellularLocation>
        <location evidence="1">Nucleus</location>
    </subcellularLocation>
</comment>
<reference evidence="16" key="3">
    <citation type="submission" date="2018-08" db="EMBL/GenBank/DDBJ databases">
        <title>Leveraging single-cell genomics to expand the Fungal Tree of Life.</title>
        <authorList>
            <consortium name="DOE Joint Genome Institute"/>
            <person name="Ahrendt S.R."/>
            <person name="Quandt C.A."/>
            <person name="Ciobanu D."/>
            <person name="Clum A."/>
            <person name="Salamov A."/>
            <person name="Andreopoulos B."/>
            <person name="Cheng J.-F."/>
            <person name="Woyke T."/>
            <person name="Pelin A."/>
            <person name="Henrissat B."/>
            <person name="Reynolds N."/>
            <person name="Benny G.L."/>
            <person name="Smith M.E."/>
            <person name="James T.Y."/>
            <person name="Grigoriev I.V."/>
        </authorList>
    </citation>
    <scope>NUCLEOTIDE SEQUENCE</scope>
    <source>
        <strain evidence="16">CSF55</strain>
    </source>
</reference>
<keyword evidence="10" id="KW-0804">Transcription</keyword>
<dbReference type="GO" id="GO:0032259">
    <property type="term" value="P:methylation"/>
    <property type="evidence" value="ECO:0007669"/>
    <property type="project" value="UniProtKB-KW"/>
</dbReference>
<feature type="domain" description="Protein arginine N-methyltransferase" evidence="14">
    <location>
        <begin position="163"/>
        <end position="319"/>
    </location>
</feature>
<keyword evidence="9" id="KW-0805">Transcription regulation</keyword>
<sequence>MTSEIPDTAERDPAYFSYYGMITHQQNMLQDYIRTGSYHTAITTNPSDFKDKVVLDVGAGSGILSFFCAQAGAKKVYAVEASPMAKLAEKLVKQNGLEDVITVIQDKVENLELPEMVDVIVSEPIGVLLVHERMIESFIFARNKFLKRNVTEECTCQMYPSRGSICLAPFSDAPLYTELMTRYRFWEQTGFYGVDLTGLKEDAFQHYFEQPIVGTFDARTLMANQVNKDFDFHWINADDLIEFEIPFEFKMNFTGVCHGIAGWFDLAFEGTDFYATLSTSPAHERTHWYQIRFVFSNPLAINIGQVLKGVMKFKVNSHRSYVIKTEAEIEGTCVKIDCSHNLHEQQYSFLNPTNDIDLKPESICLYSPPTLNKK</sequence>
<dbReference type="EMBL" id="KE561216">
    <property type="protein sequence ID" value="EPZ31466.1"/>
    <property type="molecule type" value="Genomic_DNA"/>
</dbReference>
<evidence type="ECO:0000256" key="1">
    <source>
        <dbReference type="ARBA" id="ARBA00004123"/>
    </source>
</evidence>
<reference evidence="15 17" key="1">
    <citation type="journal article" date="2013" name="Curr. Biol.">
        <title>Shared signatures of parasitism and phylogenomics unite Cryptomycota and microsporidia.</title>
        <authorList>
            <person name="James T.Y."/>
            <person name="Pelin A."/>
            <person name="Bonen L."/>
            <person name="Ahrendt S."/>
            <person name="Sain D."/>
            <person name="Corradi N."/>
            <person name="Stajich J.E."/>
        </authorList>
    </citation>
    <scope>NUCLEOTIDE SEQUENCE [LARGE SCALE GENOMIC DNA]</scope>
    <source>
        <strain evidence="15 17">CSF55</strain>
        <strain evidence="15 17">CSF55</strain>
    </source>
</reference>
<dbReference type="Pfam" id="PF22528">
    <property type="entry name" value="PRMT_C"/>
    <property type="match status" value="1"/>
</dbReference>
<accession>A0A075ARX4</accession>
<evidence type="ECO:0000256" key="4">
    <source>
        <dbReference type="ARBA" id="ARBA00022490"/>
    </source>
</evidence>
<evidence type="ECO:0000259" key="14">
    <source>
        <dbReference type="Pfam" id="PF22528"/>
    </source>
</evidence>
<keyword evidence="8" id="KW-0156">Chromatin regulator</keyword>
<keyword evidence="7 13" id="KW-0949">S-adenosyl-L-methionine</keyword>
<evidence type="ECO:0000313" key="16">
    <source>
        <dbReference type="EMBL" id="RKP19665.1"/>
    </source>
</evidence>
<dbReference type="EC" id="2.1.1.319" evidence="3"/>
<reference evidence="18" key="2">
    <citation type="journal article" date="2018" name="Nat. Microbiol.">
        <title>Leveraging single-cell genomics to expand the fungal tree of life.</title>
        <authorList>
            <person name="Ahrendt S.R."/>
            <person name="Quandt C.A."/>
            <person name="Ciobanu D."/>
            <person name="Clum A."/>
            <person name="Salamov A."/>
            <person name="Andreopoulos B."/>
            <person name="Cheng J.F."/>
            <person name="Woyke T."/>
            <person name="Pelin A."/>
            <person name="Henrissat B."/>
            <person name="Reynolds N.K."/>
            <person name="Benny G.L."/>
            <person name="Smith M.E."/>
            <person name="James T.Y."/>
            <person name="Grigoriev I.V."/>
        </authorList>
    </citation>
    <scope>NUCLEOTIDE SEQUENCE [LARGE SCALE GENOMIC DNA]</scope>
    <source>
        <strain evidence="18">CSF55</strain>
    </source>
</reference>
<gene>
    <name evidence="15" type="ORF">O9G_002935</name>
    <name evidence="16" type="ORF">ROZALSC1DRAFT_28766</name>
</gene>
<dbReference type="InterPro" id="IPR029063">
    <property type="entry name" value="SAM-dependent_MTases_sf"/>
</dbReference>
<dbReference type="CDD" id="cd02440">
    <property type="entry name" value="AdoMet_MTases"/>
    <property type="match status" value="1"/>
</dbReference>
<dbReference type="Pfam" id="PF06325">
    <property type="entry name" value="PrmA"/>
    <property type="match status" value="1"/>
</dbReference>
<keyword evidence="4" id="KW-0963">Cytoplasm</keyword>
<evidence type="ECO:0000256" key="12">
    <source>
        <dbReference type="ARBA" id="ARBA00049086"/>
    </source>
</evidence>
<dbReference type="InterPro" id="IPR055135">
    <property type="entry name" value="PRMT_dom"/>
</dbReference>
<dbReference type="PANTHER" id="PTHR11006:SF10">
    <property type="entry name" value="HISTONE-ARGININE METHYLTRANSFERASE CARMER-RELATED"/>
    <property type="match status" value="1"/>
</dbReference>
<keyword evidence="11" id="KW-0539">Nucleus</keyword>
<evidence type="ECO:0000256" key="11">
    <source>
        <dbReference type="ARBA" id="ARBA00023242"/>
    </source>
</evidence>
<dbReference type="GO" id="GO:0005634">
    <property type="term" value="C:nucleus"/>
    <property type="evidence" value="ECO:0007669"/>
    <property type="project" value="UniProtKB-SubCell"/>
</dbReference>
<dbReference type="FunFam" id="3.40.50.150:FF:000016">
    <property type="entry name" value="Protein arginine N-methyltransferase 6"/>
    <property type="match status" value="1"/>
</dbReference>
<dbReference type="AlphaFoldDB" id="A0A075ARX4"/>
<dbReference type="PROSITE" id="PS51678">
    <property type="entry name" value="SAM_MT_PRMT"/>
    <property type="match status" value="1"/>
</dbReference>
<dbReference type="OrthoDB" id="7848332at2759"/>
<evidence type="ECO:0000256" key="5">
    <source>
        <dbReference type="ARBA" id="ARBA00022603"/>
    </source>
</evidence>